<dbReference type="RefSeq" id="XP_024354533.1">
    <property type="nucleotide sequence ID" value="XM_024491077.1"/>
</dbReference>
<evidence type="ECO:0000313" key="2">
    <source>
        <dbReference type="EMBL" id="EUB63337.1"/>
    </source>
</evidence>
<dbReference type="Proteomes" id="UP000019149">
    <property type="component" value="Unassembled WGS sequence"/>
</dbReference>
<feature type="compositionally biased region" description="Low complexity" evidence="1">
    <location>
        <begin position="157"/>
        <end position="174"/>
    </location>
</feature>
<dbReference type="AlphaFoldDB" id="W6UXP9"/>
<organism evidence="2 3">
    <name type="scientific">Echinococcus granulosus</name>
    <name type="common">Hydatid tapeworm</name>
    <dbReference type="NCBI Taxonomy" id="6210"/>
    <lineage>
        <taxon>Eukaryota</taxon>
        <taxon>Metazoa</taxon>
        <taxon>Spiralia</taxon>
        <taxon>Lophotrochozoa</taxon>
        <taxon>Platyhelminthes</taxon>
        <taxon>Cestoda</taxon>
        <taxon>Eucestoda</taxon>
        <taxon>Cyclophyllidea</taxon>
        <taxon>Taeniidae</taxon>
        <taxon>Echinococcus</taxon>
        <taxon>Echinococcus granulosus group</taxon>
    </lineage>
</organism>
<dbReference type="GeneID" id="36337543"/>
<feature type="region of interest" description="Disordered" evidence="1">
    <location>
        <begin position="397"/>
        <end position="416"/>
    </location>
</feature>
<name>W6UXP9_ECHGR</name>
<dbReference type="CTD" id="36337543"/>
<reference evidence="2 3" key="1">
    <citation type="journal article" date="2013" name="Nat. Genet.">
        <title>The genome of the hydatid tapeworm Echinococcus granulosus.</title>
        <authorList>
            <person name="Zheng H."/>
            <person name="Zhang W."/>
            <person name="Zhang L."/>
            <person name="Zhang Z."/>
            <person name="Li J."/>
            <person name="Lu G."/>
            <person name="Zhu Y."/>
            <person name="Wang Y."/>
            <person name="Huang Y."/>
            <person name="Liu J."/>
            <person name="Kang H."/>
            <person name="Chen J."/>
            <person name="Wang L."/>
            <person name="Chen A."/>
            <person name="Yu S."/>
            <person name="Gao Z."/>
            <person name="Jin L."/>
            <person name="Gu W."/>
            <person name="Wang Z."/>
            <person name="Zhao L."/>
            <person name="Shi B."/>
            <person name="Wen H."/>
            <person name="Lin R."/>
            <person name="Jones M.K."/>
            <person name="Brejova B."/>
            <person name="Vinar T."/>
            <person name="Zhao G."/>
            <person name="McManus D.P."/>
            <person name="Chen Z."/>
            <person name="Zhou Y."/>
            <person name="Wang S."/>
        </authorList>
    </citation>
    <scope>NUCLEOTIDE SEQUENCE [LARGE SCALE GENOMIC DNA]</scope>
</reference>
<comment type="caution">
    <text evidence="2">The sequence shown here is derived from an EMBL/GenBank/DDBJ whole genome shotgun (WGS) entry which is preliminary data.</text>
</comment>
<dbReference type="EMBL" id="APAU02000007">
    <property type="protein sequence ID" value="EUB63337.1"/>
    <property type="molecule type" value="Genomic_DNA"/>
</dbReference>
<protein>
    <submittedName>
        <fullName evidence="2">Uncharacterized protein</fullName>
    </submittedName>
</protein>
<gene>
    <name evidence="2" type="ORF">EGR_01828</name>
</gene>
<accession>W6UXP9</accession>
<proteinExistence type="predicted"/>
<dbReference type="KEGG" id="egl:EGR_01828"/>
<evidence type="ECO:0000313" key="3">
    <source>
        <dbReference type="Proteomes" id="UP000019149"/>
    </source>
</evidence>
<feature type="region of interest" description="Disordered" evidence="1">
    <location>
        <begin position="155"/>
        <end position="197"/>
    </location>
</feature>
<keyword evidence="3" id="KW-1185">Reference proteome</keyword>
<dbReference type="OMA" id="PETCDTH"/>
<feature type="compositionally biased region" description="Basic residues" evidence="1">
    <location>
        <begin position="175"/>
        <end position="188"/>
    </location>
</feature>
<dbReference type="OrthoDB" id="6256949at2759"/>
<sequence>MLLLFFSPDPGTRPLDWRSLRVRQCTPETCDTHVLYSIVSARCLSGVRNASTASSQSSLPSKIVRTRCMVNRTTEVFYWLPPVQDCFSARSGDTPYFYGSIYTIRQLQQAFLAGKAAAVAVREKPLVSLSVGMSALSVALVLIMLLGVCHRNSSDVSTSGSRNGGTTTQRQRQAAARRRARARSRRQNGNHTSIGTQADVEPSDRFFILPRSDPIMHTQTGGVNAGFHDSEALLAQPHELAGQTPATATLEVMAHEGEAEGGYPASTAALTCSDDSRLSCLVVPHIDTLTEYQPPTHPPRIFRGVPTLPAYEDATKRGMYCIVRDSDITAPPSYQYRILDPVDADDEASVGGSAATGDANSAGNSDAFPPISSWDFYTYGVHRGSINSMPEFSRIYGPPESPYPGDRSTPVPSIVPSTHPADNVVVCVTVAADDGDGACDVAFV</sequence>
<evidence type="ECO:0000256" key="1">
    <source>
        <dbReference type="SAM" id="MobiDB-lite"/>
    </source>
</evidence>